<dbReference type="EMBL" id="SNZR01000011">
    <property type="protein sequence ID" value="TDR94748.1"/>
    <property type="molecule type" value="Genomic_DNA"/>
</dbReference>
<evidence type="ECO:0000313" key="3">
    <source>
        <dbReference type="EMBL" id="TDR94748.1"/>
    </source>
</evidence>
<evidence type="ECO:0000313" key="4">
    <source>
        <dbReference type="Proteomes" id="UP000295122"/>
    </source>
</evidence>
<gene>
    <name evidence="3" type="ORF">EV668_2037</name>
</gene>
<accession>A0A4R7C8H8</accession>
<dbReference type="SUPFAM" id="SSF52172">
    <property type="entry name" value="CheY-like"/>
    <property type="match status" value="1"/>
</dbReference>
<dbReference type="GO" id="GO:0000160">
    <property type="term" value="P:phosphorelay signal transduction system"/>
    <property type="evidence" value="ECO:0007669"/>
    <property type="project" value="InterPro"/>
</dbReference>
<evidence type="ECO:0000256" key="1">
    <source>
        <dbReference type="PROSITE-ProRule" id="PRU00169"/>
    </source>
</evidence>
<reference evidence="3 4" key="1">
    <citation type="submission" date="2019-03" db="EMBL/GenBank/DDBJ databases">
        <title>Genomic Encyclopedia of Type Strains, Phase IV (KMG-IV): sequencing the most valuable type-strain genomes for metagenomic binning, comparative biology and taxonomic classification.</title>
        <authorList>
            <person name="Goeker M."/>
        </authorList>
    </citation>
    <scope>NUCLEOTIDE SEQUENCE [LARGE SCALE GENOMIC DNA]</scope>
    <source>
        <strain evidence="3 4">DSM 25903</strain>
    </source>
</reference>
<dbReference type="InterPro" id="IPR001789">
    <property type="entry name" value="Sig_transdc_resp-reg_receiver"/>
</dbReference>
<evidence type="ECO:0000259" key="2">
    <source>
        <dbReference type="PROSITE" id="PS50110"/>
    </source>
</evidence>
<dbReference type="PROSITE" id="PS50110">
    <property type="entry name" value="RESPONSE_REGULATORY"/>
    <property type="match status" value="1"/>
</dbReference>
<keyword evidence="4" id="KW-1185">Reference proteome</keyword>
<protein>
    <submittedName>
        <fullName evidence="3">Response regulator receiver domain-containing protein</fullName>
    </submittedName>
</protein>
<sequence length="136" mass="14678">MSTAGLRRRTALIVESDRCRSDLAAMMMKEFDLEITQVADADDAIDHLCASPSGVDIALIEMSLDGSMDGLALARRISVLWPTMSVIVTSRTVCSGDAPALPSRTTFVRKPCRPLDIVAATANAARADHSLRSLRF</sequence>
<dbReference type="RefSeq" id="WP_166652402.1">
    <property type="nucleotide sequence ID" value="NZ_SNZR01000011.1"/>
</dbReference>
<dbReference type="AlphaFoldDB" id="A0A4R7C8H8"/>
<dbReference type="Proteomes" id="UP000295122">
    <property type="component" value="Unassembled WGS sequence"/>
</dbReference>
<dbReference type="InterPro" id="IPR011006">
    <property type="entry name" value="CheY-like_superfamily"/>
</dbReference>
<dbReference type="Pfam" id="PF00072">
    <property type="entry name" value="Response_reg"/>
    <property type="match status" value="1"/>
</dbReference>
<feature type="domain" description="Response regulatory" evidence="2">
    <location>
        <begin position="10"/>
        <end position="125"/>
    </location>
</feature>
<name>A0A4R7C8H8_9HYPH</name>
<organism evidence="3 4">
    <name type="scientific">Enterovirga rhinocerotis</name>
    <dbReference type="NCBI Taxonomy" id="1339210"/>
    <lineage>
        <taxon>Bacteria</taxon>
        <taxon>Pseudomonadati</taxon>
        <taxon>Pseudomonadota</taxon>
        <taxon>Alphaproteobacteria</taxon>
        <taxon>Hyphomicrobiales</taxon>
        <taxon>Methylobacteriaceae</taxon>
        <taxon>Enterovirga</taxon>
    </lineage>
</organism>
<comment type="caution">
    <text evidence="1">Lacks conserved residue(s) required for the propagation of feature annotation.</text>
</comment>
<comment type="caution">
    <text evidence="3">The sequence shown here is derived from an EMBL/GenBank/DDBJ whole genome shotgun (WGS) entry which is preliminary data.</text>
</comment>
<proteinExistence type="predicted"/>
<dbReference type="Gene3D" id="3.40.50.2300">
    <property type="match status" value="1"/>
</dbReference>